<name>A0A934VCS0_9BACT</name>
<gene>
    <name evidence="1" type="ORF">JIN84_14200</name>
</gene>
<accession>A0A934VCS0</accession>
<evidence type="ECO:0000313" key="2">
    <source>
        <dbReference type="Proteomes" id="UP000600139"/>
    </source>
</evidence>
<sequence>MKAPEKTEEEKWIAEERRKVIDYLDFQGCRHGGVENWPTFHVEPDVALWAVQSVKHSGRVGWWAISGDVPTDYMSSTLGEEPREALLHFSAEWADVADHMRRGEEHPTLNMGTPEEWPELAEMLQHRADALARYAAEEGWDD</sequence>
<keyword evidence="2" id="KW-1185">Reference proteome</keyword>
<comment type="caution">
    <text evidence="1">The sequence shown here is derived from an EMBL/GenBank/DDBJ whole genome shotgun (WGS) entry which is preliminary data.</text>
</comment>
<dbReference type="AlphaFoldDB" id="A0A934VCS0"/>
<organism evidence="1 2">
    <name type="scientific">Luteolibacter yonseiensis</name>
    <dbReference type="NCBI Taxonomy" id="1144680"/>
    <lineage>
        <taxon>Bacteria</taxon>
        <taxon>Pseudomonadati</taxon>
        <taxon>Verrucomicrobiota</taxon>
        <taxon>Verrucomicrobiia</taxon>
        <taxon>Verrucomicrobiales</taxon>
        <taxon>Verrucomicrobiaceae</taxon>
        <taxon>Luteolibacter</taxon>
    </lineage>
</organism>
<evidence type="ECO:0000313" key="1">
    <source>
        <dbReference type="EMBL" id="MBK1816774.1"/>
    </source>
</evidence>
<reference evidence="1" key="1">
    <citation type="submission" date="2021-01" db="EMBL/GenBank/DDBJ databases">
        <title>Modified the classification status of verrucomicrobia.</title>
        <authorList>
            <person name="Feng X."/>
        </authorList>
    </citation>
    <scope>NUCLEOTIDE SEQUENCE</scope>
    <source>
        <strain evidence="1">JCM 18052</strain>
    </source>
</reference>
<proteinExistence type="predicted"/>
<dbReference type="RefSeq" id="WP_200351700.1">
    <property type="nucleotide sequence ID" value="NZ_BAABHZ010000006.1"/>
</dbReference>
<dbReference type="Proteomes" id="UP000600139">
    <property type="component" value="Unassembled WGS sequence"/>
</dbReference>
<dbReference type="EMBL" id="JAENIK010000011">
    <property type="protein sequence ID" value="MBK1816774.1"/>
    <property type="molecule type" value="Genomic_DNA"/>
</dbReference>
<dbReference type="Pfam" id="PF16108">
    <property type="entry name" value="DUF4826"/>
    <property type="match status" value="1"/>
</dbReference>
<protein>
    <submittedName>
        <fullName evidence="1">DUF4826 family protein</fullName>
    </submittedName>
</protein>
<dbReference type="InterPro" id="IPR032251">
    <property type="entry name" value="DUF4826"/>
</dbReference>